<name>A0A0A9EG49_ARUDO</name>
<dbReference type="AlphaFoldDB" id="A0A0A9EG49"/>
<organism evidence="1">
    <name type="scientific">Arundo donax</name>
    <name type="common">Giant reed</name>
    <name type="synonym">Donax arundinaceus</name>
    <dbReference type="NCBI Taxonomy" id="35708"/>
    <lineage>
        <taxon>Eukaryota</taxon>
        <taxon>Viridiplantae</taxon>
        <taxon>Streptophyta</taxon>
        <taxon>Embryophyta</taxon>
        <taxon>Tracheophyta</taxon>
        <taxon>Spermatophyta</taxon>
        <taxon>Magnoliopsida</taxon>
        <taxon>Liliopsida</taxon>
        <taxon>Poales</taxon>
        <taxon>Poaceae</taxon>
        <taxon>PACMAD clade</taxon>
        <taxon>Arundinoideae</taxon>
        <taxon>Arundineae</taxon>
        <taxon>Arundo</taxon>
    </lineage>
</organism>
<accession>A0A0A9EG49</accession>
<dbReference type="EMBL" id="GBRH01198176">
    <property type="protein sequence ID" value="JAD99719.1"/>
    <property type="molecule type" value="Transcribed_RNA"/>
</dbReference>
<reference evidence="1" key="2">
    <citation type="journal article" date="2015" name="Data Brief">
        <title>Shoot transcriptome of the giant reed, Arundo donax.</title>
        <authorList>
            <person name="Barrero R.A."/>
            <person name="Guerrero F.D."/>
            <person name="Moolhuijzen P."/>
            <person name="Goolsby J.A."/>
            <person name="Tidwell J."/>
            <person name="Bellgard S.E."/>
            <person name="Bellgard M.I."/>
        </authorList>
    </citation>
    <scope>NUCLEOTIDE SEQUENCE</scope>
    <source>
        <tissue evidence="1">Shoot tissue taken approximately 20 cm above the soil surface</tissue>
    </source>
</reference>
<reference evidence="1" key="1">
    <citation type="submission" date="2014-09" db="EMBL/GenBank/DDBJ databases">
        <authorList>
            <person name="Magalhaes I.L.F."/>
            <person name="Oliveira U."/>
            <person name="Santos F.R."/>
            <person name="Vidigal T.H.D.A."/>
            <person name="Brescovit A.D."/>
            <person name="Santos A.J."/>
        </authorList>
    </citation>
    <scope>NUCLEOTIDE SEQUENCE</scope>
    <source>
        <tissue evidence="1">Shoot tissue taken approximately 20 cm above the soil surface</tissue>
    </source>
</reference>
<proteinExistence type="predicted"/>
<sequence length="67" mass="7560">MFDQKKVRIEDVFQGKERSTPGQGRCCKHAQYAQLVDWLSIREENLLRSPGVTALQISLVLNLCALG</sequence>
<protein>
    <submittedName>
        <fullName evidence="1">Uncharacterized protein</fullName>
    </submittedName>
</protein>
<evidence type="ECO:0000313" key="1">
    <source>
        <dbReference type="EMBL" id="JAD99719.1"/>
    </source>
</evidence>